<organism evidence="3 4">
    <name type="scientific">Streptomyces subrutilus</name>
    <dbReference type="NCBI Taxonomy" id="36818"/>
    <lineage>
        <taxon>Bacteria</taxon>
        <taxon>Bacillati</taxon>
        <taxon>Actinomycetota</taxon>
        <taxon>Actinomycetes</taxon>
        <taxon>Kitasatosporales</taxon>
        <taxon>Streptomycetaceae</taxon>
        <taxon>Streptomyces</taxon>
    </lineage>
</organism>
<protein>
    <submittedName>
        <fullName evidence="2">NmrA family transcriptional regulator</fullName>
    </submittedName>
    <submittedName>
        <fullName evidence="3">NmrA-like protein</fullName>
    </submittedName>
</protein>
<dbReference type="OrthoDB" id="3250520at2"/>
<reference evidence="2" key="3">
    <citation type="submission" date="2020-09" db="EMBL/GenBank/DDBJ databases">
        <authorList>
            <person name="Sun Q."/>
            <person name="Ohkuma M."/>
        </authorList>
    </citation>
    <scope>NUCLEOTIDE SEQUENCE</scope>
    <source>
        <strain evidence="2">JCM 4834</strain>
    </source>
</reference>
<evidence type="ECO:0000313" key="4">
    <source>
        <dbReference type="Proteomes" id="UP000326831"/>
    </source>
</evidence>
<proteinExistence type="predicted"/>
<dbReference type="PANTHER" id="PTHR43162:SF1">
    <property type="entry name" value="PRESTALK A DIFFERENTIATION PROTEIN A"/>
    <property type="match status" value="1"/>
</dbReference>
<dbReference type="Gene3D" id="3.40.50.720">
    <property type="entry name" value="NAD(P)-binding Rossmann-like Domain"/>
    <property type="match status" value="1"/>
</dbReference>
<dbReference type="EMBL" id="CP023701">
    <property type="protein sequence ID" value="QEU82264.1"/>
    <property type="molecule type" value="Genomic_DNA"/>
</dbReference>
<reference evidence="3 4" key="2">
    <citation type="submission" date="2017-09" db="EMBL/GenBank/DDBJ databases">
        <authorList>
            <person name="Lee N."/>
            <person name="Cho B.-K."/>
        </authorList>
    </citation>
    <scope>NUCLEOTIDE SEQUENCE [LARGE SCALE GENOMIC DNA]</scope>
    <source>
        <strain evidence="3 4">ATCC 27467</strain>
    </source>
</reference>
<dbReference type="RefSeq" id="WP_150521279.1">
    <property type="nucleotide sequence ID" value="NZ_BMVX01000055.1"/>
</dbReference>
<dbReference type="Pfam" id="PF13460">
    <property type="entry name" value="NAD_binding_10"/>
    <property type="match status" value="1"/>
</dbReference>
<dbReference type="SUPFAM" id="SSF51735">
    <property type="entry name" value="NAD(P)-binding Rossmann-fold domains"/>
    <property type="match status" value="1"/>
</dbReference>
<feature type="domain" description="NAD(P)-binding" evidence="1">
    <location>
        <begin position="12"/>
        <end position="133"/>
    </location>
</feature>
<dbReference type="KEGG" id="ssub:CP968_31905"/>
<evidence type="ECO:0000313" key="3">
    <source>
        <dbReference type="EMBL" id="QEU82264.1"/>
    </source>
</evidence>
<sequence length="277" mass="30385">MTSNLSQILVLGGTGKTGRRVAEALRRSGVTPRVASRRSATRFDWTDRATWEPALTGMEAVYIVDSMGPEAPAEIADFSALAARTGVRRLVYLSGRPYGEIGGTWWMRIEEAVKASGLEWTILRPSWFAQNFTEELGMFGSLWDTGELALPTGNGREAFIDLEDLAEVAAVVLTRQGHAGRIYVLSGPRSLSFGDAVAELAEASGRPLRFVPISLDAHRAEFTAAGYPDHMVDDLHDLYEHISEERGAEPVDGVHEVLGRAARDFSDYVARTDFTRL</sequence>
<evidence type="ECO:0000313" key="2">
    <source>
        <dbReference type="EMBL" id="GGZ99741.1"/>
    </source>
</evidence>
<dbReference type="EMBL" id="BMVX01000055">
    <property type="protein sequence ID" value="GGZ99741.1"/>
    <property type="molecule type" value="Genomic_DNA"/>
</dbReference>
<name>A0A5P2UXQ5_9ACTN</name>
<dbReference type="PANTHER" id="PTHR43162">
    <property type="match status" value="1"/>
</dbReference>
<reference evidence="2" key="1">
    <citation type="journal article" date="2014" name="Int. J. Syst. Evol. Microbiol.">
        <title>Complete genome sequence of Corynebacterium casei LMG S-19264T (=DSM 44701T), isolated from a smear-ripened cheese.</title>
        <authorList>
            <consortium name="US DOE Joint Genome Institute (JGI-PGF)"/>
            <person name="Walter F."/>
            <person name="Albersmeier A."/>
            <person name="Kalinowski J."/>
            <person name="Ruckert C."/>
        </authorList>
    </citation>
    <scope>NUCLEOTIDE SEQUENCE</scope>
    <source>
        <strain evidence="2">JCM 4834</strain>
    </source>
</reference>
<dbReference type="Proteomes" id="UP000326831">
    <property type="component" value="Chromosome"/>
</dbReference>
<dbReference type="InterPro" id="IPR016040">
    <property type="entry name" value="NAD(P)-bd_dom"/>
</dbReference>
<keyword evidence="4" id="KW-1185">Reference proteome</keyword>
<dbReference type="InterPro" id="IPR036291">
    <property type="entry name" value="NAD(P)-bd_dom_sf"/>
</dbReference>
<evidence type="ECO:0000259" key="1">
    <source>
        <dbReference type="Pfam" id="PF13460"/>
    </source>
</evidence>
<gene>
    <name evidence="3" type="ORF">CP968_31905</name>
    <name evidence="2" type="ORF">GCM10010371_68810</name>
</gene>
<dbReference type="Proteomes" id="UP000634660">
    <property type="component" value="Unassembled WGS sequence"/>
</dbReference>
<accession>A0A5P2UXQ5</accession>
<dbReference type="InterPro" id="IPR051604">
    <property type="entry name" value="Ergot_Alk_Oxidoreductase"/>
</dbReference>
<dbReference type="AlphaFoldDB" id="A0A5P2UXQ5"/>
<dbReference type="Gene3D" id="3.90.25.10">
    <property type="entry name" value="UDP-galactose 4-epimerase, domain 1"/>
    <property type="match status" value="1"/>
</dbReference>